<evidence type="ECO:0000256" key="1">
    <source>
        <dbReference type="SAM" id="MobiDB-lite"/>
    </source>
</evidence>
<accession>A0A158KDC6</accession>
<evidence type="ECO:0000313" key="2">
    <source>
        <dbReference type="EMBL" id="SAL79148.1"/>
    </source>
</evidence>
<evidence type="ECO:0000313" key="3">
    <source>
        <dbReference type="Proteomes" id="UP000054717"/>
    </source>
</evidence>
<dbReference type="AlphaFoldDB" id="A0A158KDC6"/>
<sequence length="250" mass="27706">MARRSIGNTWAIGPKPTHRQDGNRLREAKSVAGWDVTVSSQPNHPPIPESWRASRLVPRSEPVYQRGSARRRYGKLRGTGWAQYESMAEEEQHPLIVQIVSYSEWSTHDDDRDARVRYQRETDVRTTACESLPTTADGRQARPLAGHGCQGRQYPGSADKVTRSEVKEASVGTALSYDITGLVARRSPTASETMLDRSVICKVGNGLDDVHDLLRQPAAADGGHCSPIHLDSYGEVFDYQGVHFDAPRAN</sequence>
<reference evidence="2" key="1">
    <citation type="submission" date="2016-01" db="EMBL/GenBank/DDBJ databases">
        <authorList>
            <person name="Peeters Charlotte."/>
        </authorList>
    </citation>
    <scope>NUCLEOTIDE SEQUENCE</scope>
    <source>
        <strain evidence="2">LMG 22936</strain>
    </source>
</reference>
<name>A0A158KDC6_9BURK</name>
<gene>
    <name evidence="2" type="ORF">AWB66_05989</name>
</gene>
<proteinExistence type="predicted"/>
<feature type="region of interest" description="Disordered" evidence="1">
    <location>
        <begin position="137"/>
        <end position="161"/>
    </location>
</feature>
<feature type="region of interest" description="Disordered" evidence="1">
    <location>
        <begin position="1"/>
        <end position="24"/>
    </location>
</feature>
<comment type="caution">
    <text evidence="2">The sequence shown here is derived from an EMBL/GenBank/DDBJ whole genome shotgun (WGS) entry which is preliminary data.</text>
</comment>
<dbReference type="Proteomes" id="UP000054717">
    <property type="component" value="Unassembled WGS sequence"/>
</dbReference>
<dbReference type="EMBL" id="FCNZ02000048">
    <property type="protein sequence ID" value="SAL79148.1"/>
    <property type="molecule type" value="Genomic_DNA"/>
</dbReference>
<protein>
    <submittedName>
        <fullName evidence="2">Uncharacterized protein</fullName>
    </submittedName>
</protein>
<keyword evidence="3" id="KW-1185">Reference proteome</keyword>
<organism evidence="2 3">
    <name type="scientific">Caballeronia telluris</name>
    <dbReference type="NCBI Taxonomy" id="326475"/>
    <lineage>
        <taxon>Bacteria</taxon>
        <taxon>Pseudomonadati</taxon>
        <taxon>Pseudomonadota</taxon>
        <taxon>Betaproteobacteria</taxon>
        <taxon>Burkholderiales</taxon>
        <taxon>Burkholderiaceae</taxon>
        <taxon>Caballeronia</taxon>
    </lineage>
</organism>